<feature type="region of interest" description="Disordered" evidence="8">
    <location>
        <begin position="489"/>
        <end position="509"/>
    </location>
</feature>
<proteinExistence type="inferred from homology"/>
<evidence type="ECO:0000256" key="2">
    <source>
        <dbReference type="ARBA" id="ARBA00022475"/>
    </source>
</evidence>
<reference evidence="11 12" key="1">
    <citation type="submission" date="2018-06" db="EMBL/GenBank/DDBJ databases">
        <title>Genomic Encyclopedia of Archaeal and Bacterial Type Strains, Phase II (KMG-II): from individual species to whole genera.</title>
        <authorList>
            <person name="Goeker M."/>
        </authorList>
    </citation>
    <scope>NUCLEOTIDE SEQUENCE [LARGE SCALE GENOMIC DNA]</scope>
    <source>
        <strain evidence="11 12">DSM 22009</strain>
    </source>
</reference>
<evidence type="ECO:0000313" key="12">
    <source>
        <dbReference type="Proteomes" id="UP000248916"/>
    </source>
</evidence>
<comment type="similarity">
    <text evidence="7">Belongs to the PpiD chaperone family.</text>
</comment>
<dbReference type="OrthoDB" id="9768393at2"/>
<keyword evidence="6" id="KW-0143">Chaperone</keyword>
<evidence type="ECO:0000256" key="5">
    <source>
        <dbReference type="ARBA" id="ARBA00023136"/>
    </source>
</evidence>
<dbReference type="GO" id="GO:0003755">
    <property type="term" value="F:peptidyl-prolyl cis-trans isomerase activity"/>
    <property type="evidence" value="ECO:0007669"/>
    <property type="project" value="InterPro"/>
</dbReference>
<dbReference type="PANTHER" id="PTHR47529:SF1">
    <property type="entry name" value="PERIPLASMIC CHAPERONE PPID"/>
    <property type="match status" value="1"/>
</dbReference>
<dbReference type="Gene3D" id="1.10.4030.10">
    <property type="entry name" value="Porin chaperone SurA, peptide-binding domain"/>
    <property type="match status" value="1"/>
</dbReference>
<dbReference type="Pfam" id="PF13624">
    <property type="entry name" value="SurA_N_3"/>
    <property type="match status" value="1"/>
</dbReference>
<evidence type="ECO:0000256" key="1">
    <source>
        <dbReference type="ARBA" id="ARBA00004401"/>
    </source>
</evidence>
<keyword evidence="12" id="KW-1185">Reference proteome</keyword>
<evidence type="ECO:0000256" key="4">
    <source>
        <dbReference type="ARBA" id="ARBA00022989"/>
    </source>
</evidence>
<keyword evidence="11" id="KW-0413">Isomerase</keyword>
<dbReference type="RefSeq" id="WP_111536296.1">
    <property type="nucleotide sequence ID" value="NZ_QKZL01000003.1"/>
</dbReference>
<dbReference type="AlphaFoldDB" id="A0A2W7NK81"/>
<evidence type="ECO:0000313" key="11">
    <source>
        <dbReference type="EMBL" id="PZX18497.1"/>
    </source>
</evidence>
<evidence type="ECO:0000256" key="6">
    <source>
        <dbReference type="ARBA" id="ARBA00023186"/>
    </source>
</evidence>
<keyword evidence="4 9" id="KW-1133">Transmembrane helix</keyword>
<sequence length="620" mass="67321">MAARAKTSISKIFVWIVLLLLIVGLAGFGATSFGGSSRMLGSVGDTEISNERYFRALQQQIRSFEAETGQRLSFAEAQQYGLDRIVLQQIVALAALEDEAQDLNLSVGDEEVREEILAIPAFQGINGQFDRQAYEFALENIGQSVQDFEETLREETARTLLQGAVIAGIQPPAIFVDTLYDFARQTRDLSVARFTAADLETPVPAPTDEQIMAYYEANPDAYTLPERKRITFAWANPEMVVDAMSVTEEELRRVYEERSAEFDQPERRLVERLVFPNEDAAQAAADRIAAGEADFDDFVAERGLTLDDVDLGEVAQGDLGTAGETVFALDGPGVAGPADSNLGPALFRVNAVLAAQQVAFEDVADKLRAEVAINRARRSLEAEREPIEDLLAGGATIEEIAEESPLETGEILWSPDIASVDGATIDAYEEFRALAGQTMEGDFPELATLSDGGLVVLRVDEIVPPELQPLDDVEARVIQDWETSERQSRLADAAEAAREAVDGGAPLEDQAAEVTRQTGVLRDAFLEDLPQDLVLRAFALEEGGLETIESPDGAILVRVDAIHAPDPASEQAEQIRAGLTRQTGQGLAEDITSAFTTALQRQKGIEIDQSSVSAVNAQFN</sequence>
<accession>A0A2W7NK81</accession>
<dbReference type="InterPro" id="IPR052029">
    <property type="entry name" value="PpiD_chaperone"/>
</dbReference>
<evidence type="ECO:0000256" key="3">
    <source>
        <dbReference type="ARBA" id="ARBA00022692"/>
    </source>
</evidence>
<dbReference type="Pfam" id="PF13145">
    <property type="entry name" value="Rotamase_2"/>
    <property type="match status" value="1"/>
</dbReference>
<dbReference type="PANTHER" id="PTHR47529">
    <property type="entry name" value="PEPTIDYL-PROLYL CIS-TRANS ISOMERASE D"/>
    <property type="match status" value="1"/>
</dbReference>
<comment type="caution">
    <text evidence="11">The sequence shown here is derived from an EMBL/GenBank/DDBJ whole genome shotgun (WGS) entry which is preliminary data.</text>
</comment>
<dbReference type="InterPro" id="IPR000297">
    <property type="entry name" value="PPIase_PpiC"/>
</dbReference>
<keyword evidence="3 9" id="KW-0812">Transmembrane</keyword>
<evidence type="ECO:0000259" key="10">
    <source>
        <dbReference type="Pfam" id="PF13145"/>
    </source>
</evidence>
<feature type="domain" description="PpiC" evidence="10">
    <location>
        <begin position="246"/>
        <end position="365"/>
    </location>
</feature>
<dbReference type="EMBL" id="QKZL01000003">
    <property type="protein sequence ID" value="PZX18497.1"/>
    <property type="molecule type" value="Genomic_DNA"/>
</dbReference>
<dbReference type="GO" id="GO:0005886">
    <property type="term" value="C:plasma membrane"/>
    <property type="evidence" value="ECO:0007669"/>
    <property type="project" value="UniProtKB-SubCell"/>
</dbReference>
<dbReference type="SUPFAM" id="SSF109998">
    <property type="entry name" value="Triger factor/SurA peptide-binding domain-like"/>
    <property type="match status" value="1"/>
</dbReference>
<organism evidence="11 12">
    <name type="scientific">Palleronia aestuarii</name>
    <dbReference type="NCBI Taxonomy" id="568105"/>
    <lineage>
        <taxon>Bacteria</taxon>
        <taxon>Pseudomonadati</taxon>
        <taxon>Pseudomonadota</taxon>
        <taxon>Alphaproteobacteria</taxon>
        <taxon>Rhodobacterales</taxon>
        <taxon>Roseobacteraceae</taxon>
        <taxon>Palleronia</taxon>
    </lineage>
</organism>
<protein>
    <submittedName>
        <fullName evidence="11">Peptidyl-prolyl cis-trans isomerase D</fullName>
    </submittedName>
</protein>
<evidence type="ECO:0000256" key="9">
    <source>
        <dbReference type="SAM" id="Phobius"/>
    </source>
</evidence>
<feature type="transmembrane region" description="Helical" evidence="9">
    <location>
        <begin position="12"/>
        <end position="33"/>
    </location>
</feature>
<name>A0A2W7NK81_9RHOB</name>
<keyword evidence="5 9" id="KW-0472">Membrane</keyword>
<gene>
    <name evidence="11" type="ORF">LX81_01131</name>
</gene>
<dbReference type="Proteomes" id="UP000248916">
    <property type="component" value="Unassembled WGS sequence"/>
</dbReference>
<evidence type="ECO:0000256" key="7">
    <source>
        <dbReference type="ARBA" id="ARBA00038408"/>
    </source>
</evidence>
<evidence type="ECO:0000256" key="8">
    <source>
        <dbReference type="SAM" id="MobiDB-lite"/>
    </source>
</evidence>
<comment type="subcellular location">
    <subcellularLocation>
        <location evidence="1">Cell membrane</location>
        <topology evidence="1">Single-pass type II membrane protein</topology>
    </subcellularLocation>
</comment>
<dbReference type="InterPro" id="IPR027304">
    <property type="entry name" value="Trigger_fact/SurA_dom_sf"/>
</dbReference>
<keyword evidence="2" id="KW-1003">Cell membrane</keyword>